<evidence type="ECO:0000256" key="10">
    <source>
        <dbReference type="RuleBase" id="RU363032"/>
    </source>
</evidence>
<evidence type="ECO:0000259" key="11">
    <source>
        <dbReference type="PROSITE" id="PS50928"/>
    </source>
</evidence>
<dbReference type="InterPro" id="IPR000515">
    <property type="entry name" value="MetI-like"/>
</dbReference>
<dbReference type="EMBL" id="JAERQM010000003">
    <property type="protein sequence ID" value="MBU8544609.1"/>
    <property type="molecule type" value="Genomic_DNA"/>
</dbReference>
<feature type="transmembrane region" description="Helical" evidence="10">
    <location>
        <begin position="15"/>
        <end position="43"/>
    </location>
</feature>
<dbReference type="PROSITE" id="PS50928">
    <property type="entry name" value="ABC_TM1"/>
    <property type="match status" value="1"/>
</dbReference>
<dbReference type="RefSeq" id="WP_216875964.1">
    <property type="nucleotide sequence ID" value="NZ_JAERQM010000003.1"/>
</dbReference>
<evidence type="ECO:0000313" key="12">
    <source>
        <dbReference type="EMBL" id="MBU8544609.1"/>
    </source>
</evidence>
<dbReference type="Pfam" id="PF00528">
    <property type="entry name" value="BPD_transp_1"/>
    <property type="match status" value="1"/>
</dbReference>
<gene>
    <name evidence="12" type="ORF">JJQ90_12885</name>
</gene>
<protein>
    <submittedName>
        <fullName evidence="12">Amino acid ABC transporter permease</fullName>
    </submittedName>
</protein>
<dbReference type="CDD" id="cd06261">
    <property type="entry name" value="TM_PBP2"/>
    <property type="match status" value="1"/>
</dbReference>
<evidence type="ECO:0000256" key="5">
    <source>
        <dbReference type="ARBA" id="ARBA00022475"/>
    </source>
</evidence>
<comment type="function">
    <text evidence="1">Part of the binding-protein-dependent transport system for glutamine; probably responsible for the translocation of the substrate across the membrane.</text>
</comment>
<comment type="similarity">
    <text evidence="3">Belongs to the binding-protein-dependent transport system permease family. HisMQ subfamily.</text>
</comment>
<evidence type="ECO:0000256" key="1">
    <source>
        <dbReference type="ARBA" id="ARBA00003159"/>
    </source>
</evidence>
<evidence type="ECO:0000256" key="3">
    <source>
        <dbReference type="ARBA" id="ARBA00010072"/>
    </source>
</evidence>
<evidence type="ECO:0000256" key="2">
    <source>
        <dbReference type="ARBA" id="ARBA00004429"/>
    </source>
</evidence>
<dbReference type="PANTHER" id="PTHR30614">
    <property type="entry name" value="MEMBRANE COMPONENT OF AMINO ACID ABC TRANSPORTER"/>
    <property type="match status" value="1"/>
</dbReference>
<dbReference type="Proteomes" id="UP000689967">
    <property type="component" value="Unassembled WGS sequence"/>
</dbReference>
<feature type="domain" description="ABC transmembrane type-1" evidence="11">
    <location>
        <begin position="19"/>
        <end position="207"/>
    </location>
</feature>
<dbReference type="InterPro" id="IPR010065">
    <property type="entry name" value="AA_ABC_transptr_permease_3TM"/>
</dbReference>
<keyword evidence="8 10" id="KW-1133">Transmembrane helix</keyword>
<accession>A0ABS6H7D3</accession>
<keyword evidence="13" id="KW-1185">Reference proteome</keyword>
<proteinExistence type="inferred from homology"/>
<dbReference type="PANTHER" id="PTHR30614:SF20">
    <property type="entry name" value="GLUTAMINE TRANSPORT SYSTEM PERMEASE PROTEIN GLNP"/>
    <property type="match status" value="1"/>
</dbReference>
<name>A0ABS6H7D3_9PROT</name>
<organism evidence="12 13">
    <name type="scientific">Falsiroseomonas oleicola</name>
    <dbReference type="NCBI Taxonomy" id="2801474"/>
    <lineage>
        <taxon>Bacteria</taxon>
        <taxon>Pseudomonadati</taxon>
        <taxon>Pseudomonadota</taxon>
        <taxon>Alphaproteobacteria</taxon>
        <taxon>Acetobacterales</taxon>
        <taxon>Roseomonadaceae</taxon>
        <taxon>Falsiroseomonas</taxon>
    </lineage>
</organism>
<evidence type="ECO:0000256" key="4">
    <source>
        <dbReference type="ARBA" id="ARBA00022448"/>
    </source>
</evidence>
<sequence>MDFEWDLFVESLPTLAAGAVTTAQLAIVSIIIGLLIGLVGGLARVSGLAALNGVALFYVTLLRGVPLLVTMLFLYYGLPSLGLLLEAKAVAILALSLTNGAYVTEIIRAGIQSIDRGQMRAARSLGMGWGLAMRRIVLPQALRRVLPPIGNEAITLLKNTALVSVIAIPDLLRAGTDIMTWQANTFSPFAGVALMYLAMTLPLVWLVARLESRWRVA</sequence>
<keyword evidence="6 10" id="KW-0812">Transmembrane</keyword>
<reference evidence="12 13" key="1">
    <citation type="submission" date="2021-01" db="EMBL/GenBank/DDBJ databases">
        <title>Roseomonas sp. nov, a bacterium isolated from an oil production mixture in Yumen Oilfield.</title>
        <authorList>
            <person name="Wu D."/>
        </authorList>
    </citation>
    <scope>NUCLEOTIDE SEQUENCE [LARGE SCALE GENOMIC DNA]</scope>
    <source>
        <strain evidence="12 13">ROY-5-3</strain>
    </source>
</reference>
<evidence type="ECO:0000256" key="7">
    <source>
        <dbReference type="ARBA" id="ARBA00022970"/>
    </source>
</evidence>
<evidence type="ECO:0000256" key="9">
    <source>
        <dbReference type="ARBA" id="ARBA00023136"/>
    </source>
</evidence>
<feature type="transmembrane region" description="Helical" evidence="10">
    <location>
        <begin position="189"/>
        <end position="208"/>
    </location>
</feature>
<dbReference type="InterPro" id="IPR043429">
    <property type="entry name" value="ArtM/GltK/GlnP/TcyL/YhdX-like"/>
</dbReference>
<keyword evidence="9 10" id="KW-0472">Membrane</keyword>
<evidence type="ECO:0000256" key="8">
    <source>
        <dbReference type="ARBA" id="ARBA00022989"/>
    </source>
</evidence>
<dbReference type="NCBIfam" id="TIGR01726">
    <property type="entry name" value="HEQRo_perm_3TM"/>
    <property type="match status" value="1"/>
</dbReference>
<keyword evidence="5" id="KW-1003">Cell membrane</keyword>
<evidence type="ECO:0000256" key="6">
    <source>
        <dbReference type="ARBA" id="ARBA00022692"/>
    </source>
</evidence>
<keyword evidence="7" id="KW-0029">Amino-acid transport</keyword>
<feature type="transmembrane region" description="Helical" evidence="10">
    <location>
        <begin position="55"/>
        <end position="78"/>
    </location>
</feature>
<comment type="caution">
    <text evidence="12">The sequence shown here is derived from an EMBL/GenBank/DDBJ whole genome shotgun (WGS) entry which is preliminary data.</text>
</comment>
<evidence type="ECO:0000313" key="13">
    <source>
        <dbReference type="Proteomes" id="UP000689967"/>
    </source>
</evidence>
<comment type="subcellular location">
    <subcellularLocation>
        <location evidence="2">Cell inner membrane</location>
        <topology evidence="2">Multi-pass membrane protein</topology>
    </subcellularLocation>
    <subcellularLocation>
        <location evidence="10">Cell membrane</location>
        <topology evidence="10">Multi-pass membrane protein</topology>
    </subcellularLocation>
</comment>
<keyword evidence="4 10" id="KW-0813">Transport</keyword>